<feature type="compositionally biased region" description="Basic and acidic residues" evidence="1">
    <location>
        <begin position="293"/>
        <end position="307"/>
    </location>
</feature>
<name>R4JE08_9CAUD</name>
<feature type="region of interest" description="Disordered" evidence="1">
    <location>
        <begin position="326"/>
        <end position="345"/>
    </location>
</feature>
<keyword evidence="3" id="KW-1185">Reference proteome</keyword>
<dbReference type="GO" id="GO:0016874">
    <property type="term" value="F:ligase activity"/>
    <property type="evidence" value="ECO:0007669"/>
    <property type="project" value="UniProtKB-KW"/>
</dbReference>
<gene>
    <name evidence="2" type="ORF">RIO-1_13</name>
</gene>
<protein>
    <submittedName>
        <fullName evidence="2">Amidoligase</fullName>
    </submittedName>
</protein>
<dbReference type="InterPro" id="IPR022025">
    <property type="entry name" value="Amidoligase_2"/>
</dbReference>
<reference evidence="2 3" key="1">
    <citation type="journal article" date="2013" name="J. Virol.">
        <title>Morphology, Physiological Characteristics, and Complete Sequence of Marine Bacteriophage RIO-1 Infecting Pseudoalteromonas marina.</title>
        <authorList>
            <person name="Hardies S.C."/>
            <person name="Hwang Y.J."/>
            <person name="Hwang C.Y."/>
            <person name="Jang G.I."/>
            <person name="Cho B.C."/>
        </authorList>
    </citation>
    <scope>NUCLEOTIDE SEQUENCE [LARGE SCALE GENOMIC DNA]</scope>
</reference>
<evidence type="ECO:0000256" key="1">
    <source>
        <dbReference type="SAM" id="MobiDB-lite"/>
    </source>
</evidence>
<feature type="region of interest" description="Disordered" evidence="1">
    <location>
        <begin position="293"/>
        <end position="319"/>
    </location>
</feature>
<evidence type="ECO:0000313" key="3">
    <source>
        <dbReference type="Proteomes" id="UP000013564"/>
    </source>
</evidence>
<dbReference type="EMBL" id="KC751414">
    <property type="protein sequence ID" value="AGK87027.1"/>
    <property type="molecule type" value="Genomic_DNA"/>
</dbReference>
<feature type="region of interest" description="Disordered" evidence="1">
    <location>
        <begin position="367"/>
        <end position="421"/>
    </location>
</feature>
<proteinExistence type="predicted"/>
<organism evidence="2 3">
    <name type="scientific">Pseudoalteromonas phage RIO-1</name>
    <dbReference type="NCBI Taxonomy" id="1316739"/>
    <lineage>
        <taxon>Viruses</taxon>
        <taxon>Duplodnaviria</taxon>
        <taxon>Heunggongvirae</taxon>
        <taxon>Uroviricota</taxon>
        <taxon>Caudoviricetes</taxon>
        <taxon>Zobellviridae</taxon>
        <taxon>Melvirus</taxon>
        <taxon>Melvirus orientalis</taxon>
    </lineage>
</organism>
<dbReference type="KEGG" id="vg:16207380"/>
<dbReference type="Pfam" id="PF12224">
    <property type="entry name" value="Amidoligase_2"/>
    <property type="match status" value="1"/>
</dbReference>
<dbReference type="Proteomes" id="UP000013564">
    <property type="component" value="Segment"/>
</dbReference>
<evidence type="ECO:0000313" key="2">
    <source>
        <dbReference type="EMBL" id="AGK87027.1"/>
    </source>
</evidence>
<accession>R4JE08</accession>
<dbReference type="GeneID" id="16207380"/>
<dbReference type="RefSeq" id="YP_008051083.1">
    <property type="nucleotide sequence ID" value="NC_021300.1"/>
</dbReference>
<feature type="compositionally biased region" description="Acidic residues" evidence="1">
    <location>
        <begin position="411"/>
        <end position="421"/>
    </location>
</feature>
<sequence length="421" mass="48254">MKKIYELFSIPQHKGCYLGIEVELENVTKEVTKYDEVKYHKLTQNLVRCIKDGSLRNHGAEFIFNQPLMYGSREFEQSINYIEKTCSTLQAVSSPRTSTHYHLNVTDLTPSQLSNLMYMSLLIEPVLMKYCSEYRQHNRFCLPTWQSDVLHDLRNCLKWVAEGVADDAAYFSVDRTKYSSISLHRLSDLGTVEYRMFDGTYNSAVHRNIGKLLNFLRRISQHRTLEEIKEAKVQGRLRTVLTSVLRTAFGTKVSTKELQQLLDKGAVQANDLVRTDINQGKLRELKRKIDDLSNKLEQREDSERAEPEAESPEGSAPTTSWLQSATLNAQPPPLSNQPRSVEDDAQRVREARAIYDRDVQMFIAEQARLRQGSSRQTTHFPRPPGFTRDPNTGILRFTGGSVPSNDRQPDVEDSSEDSTTW</sequence>
<keyword evidence="2" id="KW-0436">Ligase</keyword>
<dbReference type="OrthoDB" id="19056at10239"/>